<dbReference type="KEGG" id="nvi:103317666"/>
<reference evidence="1" key="1">
    <citation type="submission" date="2021-01" db="UniProtKB">
        <authorList>
            <consortium name="EnsemblMetazoa"/>
        </authorList>
    </citation>
    <scope>IDENTIFICATION</scope>
</reference>
<name>A0A7M7QTN9_NASVI</name>
<organism evidence="1 2">
    <name type="scientific">Nasonia vitripennis</name>
    <name type="common">Parasitic wasp</name>
    <dbReference type="NCBI Taxonomy" id="7425"/>
    <lineage>
        <taxon>Eukaryota</taxon>
        <taxon>Metazoa</taxon>
        <taxon>Ecdysozoa</taxon>
        <taxon>Arthropoda</taxon>
        <taxon>Hexapoda</taxon>
        <taxon>Insecta</taxon>
        <taxon>Pterygota</taxon>
        <taxon>Neoptera</taxon>
        <taxon>Endopterygota</taxon>
        <taxon>Hymenoptera</taxon>
        <taxon>Apocrita</taxon>
        <taxon>Proctotrupomorpha</taxon>
        <taxon>Chalcidoidea</taxon>
        <taxon>Pteromalidae</taxon>
        <taxon>Pteromalinae</taxon>
        <taxon>Nasonia</taxon>
    </lineage>
</organism>
<evidence type="ECO:0000313" key="1">
    <source>
        <dbReference type="EnsemblMetazoa" id="XP_032454401"/>
    </source>
</evidence>
<protein>
    <submittedName>
        <fullName evidence="1">Uncharacterized protein</fullName>
    </submittedName>
</protein>
<sequence length="139" mass="15558">MQHSCFAEPAVKTKKIVNASSIQRCLEPEQYEVIAENELGEIDTLQSNQSSSGSQDQAVVVKKKRKPVPEVEVSESKLSEIACIIRNQLPMSALAKHELVRHDPIVLKEKSKVSQAEKEVIKIILEAQDSDTMQIYTEI</sequence>
<dbReference type="RefSeq" id="XP_032454401.1">
    <property type="nucleotide sequence ID" value="XM_032598510.1"/>
</dbReference>
<keyword evidence="2" id="KW-1185">Reference proteome</keyword>
<accession>A0A7M7QTN9</accession>
<dbReference type="Proteomes" id="UP000002358">
    <property type="component" value="Chromosome 3"/>
</dbReference>
<evidence type="ECO:0000313" key="2">
    <source>
        <dbReference type="Proteomes" id="UP000002358"/>
    </source>
</evidence>
<dbReference type="AlphaFoldDB" id="A0A7M7QTN9"/>
<dbReference type="GeneID" id="103317666"/>
<dbReference type="InParanoid" id="A0A7M7QTN9"/>
<dbReference type="EnsemblMetazoa" id="XM_032598510">
    <property type="protein sequence ID" value="XP_032454401"/>
    <property type="gene ID" value="LOC103317666"/>
</dbReference>
<proteinExistence type="predicted"/>